<name>A0A6P2MSC9_9BURK</name>
<accession>A0A6P2MSC9</accession>
<proteinExistence type="predicted"/>
<dbReference type="Proteomes" id="UP000494261">
    <property type="component" value="Unassembled WGS sequence"/>
</dbReference>
<organism evidence="1 2">
    <name type="scientific">Burkholderia aenigmatica</name>
    <dbReference type="NCBI Taxonomy" id="2015348"/>
    <lineage>
        <taxon>Bacteria</taxon>
        <taxon>Pseudomonadati</taxon>
        <taxon>Pseudomonadota</taxon>
        <taxon>Betaproteobacteria</taxon>
        <taxon>Burkholderiales</taxon>
        <taxon>Burkholderiaceae</taxon>
        <taxon>Burkholderia</taxon>
        <taxon>Burkholderia cepacia complex</taxon>
    </lineage>
</organism>
<dbReference type="EMBL" id="CABVQC010000028">
    <property type="protein sequence ID" value="VWB88671.1"/>
    <property type="molecule type" value="Genomic_DNA"/>
</dbReference>
<sequence length="67" mass="7521">MSQAPALPSPDQVRAIRIGALELLLQIEQTGVYAEPEFLATLHEIAQNPVRKELRRFDLIPPMEAAR</sequence>
<dbReference type="RefSeq" id="WP_175023827.1">
    <property type="nucleotide sequence ID" value="NZ_CABVQC010000028.1"/>
</dbReference>
<gene>
    <name evidence="1" type="ORF">BLA13014_04105</name>
</gene>
<protein>
    <submittedName>
        <fullName evidence="1">Uncharacterized protein</fullName>
    </submittedName>
</protein>
<evidence type="ECO:0000313" key="2">
    <source>
        <dbReference type="Proteomes" id="UP000494261"/>
    </source>
</evidence>
<evidence type="ECO:0000313" key="1">
    <source>
        <dbReference type="EMBL" id="VWB88671.1"/>
    </source>
</evidence>
<reference evidence="1 2" key="1">
    <citation type="submission" date="2019-09" db="EMBL/GenBank/DDBJ databases">
        <authorList>
            <person name="Depoorter E."/>
        </authorList>
    </citation>
    <scope>NUCLEOTIDE SEQUENCE [LARGE SCALE GENOMIC DNA]</scope>
    <source>
        <strain evidence="1">LMG 13014</strain>
    </source>
</reference>
<dbReference type="AlphaFoldDB" id="A0A6P2MSC9"/>